<feature type="region of interest" description="Disordered" evidence="4">
    <location>
        <begin position="99"/>
        <end position="181"/>
    </location>
</feature>
<feature type="compositionally biased region" description="Low complexity" evidence="4">
    <location>
        <begin position="130"/>
        <end position="142"/>
    </location>
</feature>
<dbReference type="Proteomes" id="UP000747542">
    <property type="component" value="Unassembled WGS sequence"/>
</dbReference>
<keyword evidence="6" id="KW-1185">Reference proteome</keyword>
<dbReference type="PROSITE" id="PS01013">
    <property type="entry name" value="OSBP"/>
    <property type="match status" value="1"/>
</dbReference>
<dbReference type="InterPro" id="IPR037239">
    <property type="entry name" value="OSBP_sf"/>
</dbReference>
<dbReference type="GO" id="GO:0005829">
    <property type="term" value="C:cytosol"/>
    <property type="evidence" value="ECO:0007669"/>
    <property type="project" value="TreeGrafter"/>
</dbReference>
<name>A0A8J5N5D4_HOMAM</name>
<evidence type="ECO:0000256" key="1">
    <source>
        <dbReference type="ARBA" id="ARBA00023121"/>
    </source>
</evidence>
<dbReference type="GO" id="GO:0006869">
    <property type="term" value="P:lipid transport"/>
    <property type="evidence" value="ECO:0007669"/>
    <property type="project" value="UniProtKB-KW"/>
</dbReference>
<evidence type="ECO:0000313" key="6">
    <source>
        <dbReference type="Proteomes" id="UP000747542"/>
    </source>
</evidence>
<comment type="caution">
    <text evidence="5">The sequence shown here is derived from an EMBL/GenBank/DDBJ whole genome shotgun (WGS) entry which is preliminary data.</text>
</comment>
<sequence>MTDSVQFRDSPTVFPPQNEIVLWSYVVKFLDQAWRVKCQALTGKPASGTALALNCLLMLETIMWSYFGSKQRRPSASSVMDYIRRLKVCGPRLFEDAVESIPGRSGTSESVTSPSSASNDPASQVPLLDPPASSASTETSPSDGTSRVVPTQSPSTPAVSSPNRKASVGGALEQANLTSEPSMDYDLMYEDDDDPELGSMEGHGSVIHHLLSQVKIGMDLTKVVLPTFILERRSLLEMYADFFAHPDLFCSIADMQTPQDRMVQVVKWYVSAFHAGRKSEVARKPYNPILGEVFRCYWDVPGTTTTGVDAQDGPIPWAKNNQLCFVAEQVSHHPPISAFYAEHKAKRISFCGHIWTKSKFLGLSICVNNIGQGCVSLMEHDEEYILNFPSGYGRSILTVPWVELGGTCQITCNKTGYSANVEFLTKPFYGGKKHRISAEVLSPGEKKPIVTVEGEWNGVMTAKCREGEPKPFVDTQTMGTVKKNVKSIAQQAPNESRFMWKERDEAKYRKENNIAWETKLFDLIGDNWIYKKPLLKRISQRND</sequence>
<dbReference type="GO" id="GO:0032934">
    <property type="term" value="F:sterol binding"/>
    <property type="evidence" value="ECO:0007669"/>
    <property type="project" value="TreeGrafter"/>
</dbReference>
<feature type="compositionally biased region" description="Polar residues" evidence="4">
    <location>
        <begin position="143"/>
        <end position="164"/>
    </location>
</feature>
<dbReference type="AlphaFoldDB" id="A0A8J5N5D4"/>
<proteinExistence type="inferred from homology"/>
<evidence type="ECO:0000313" key="5">
    <source>
        <dbReference type="EMBL" id="KAG7173140.1"/>
    </source>
</evidence>
<dbReference type="Pfam" id="PF01237">
    <property type="entry name" value="Oxysterol_BP"/>
    <property type="match status" value="1"/>
</dbReference>
<dbReference type="Gene3D" id="1.10.287.2720">
    <property type="match status" value="1"/>
</dbReference>
<protein>
    <recommendedName>
        <fullName evidence="3">Oxysterol-binding protein</fullName>
    </recommendedName>
</protein>
<evidence type="ECO:0000256" key="3">
    <source>
        <dbReference type="RuleBase" id="RU003845"/>
    </source>
</evidence>
<evidence type="ECO:0000256" key="2">
    <source>
        <dbReference type="RuleBase" id="RU003844"/>
    </source>
</evidence>
<dbReference type="FunFam" id="2.40.160.120:FF:000002">
    <property type="entry name" value="Oxysterol-binding protein"/>
    <property type="match status" value="1"/>
</dbReference>
<accession>A0A8J5N5D4</accession>
<dbReference type="PANTHER" id="PTHR10972:SF200">
    <property type="entry name" value="OXYSTEROL-BINDING PROTEIN-RELATED PROTEIN 9"/>
    <property type="match status" value="1"/>
</dbReference>
<reference evidence="5" key="1">
    <citation type="journal article" date="2021" name="Sci. Adv.">
        <title>The American lobster genome reveals insights on longevity, neural, and immune adaptations.</title>
        <authorList>
            <person name="Polinski J.M."/>
            <person name="Zimin A.V."/>
            <person name="Clark K.F."/>
            <person name="Kohn A.B."/>
            <person name="Sadowski N."/>
            <person name="Timp W."/>
            <person name="Ptitsyn A."/>
            <person name="Khanna P."/>
            <person name="Romanova D.Y."/>
            <person name="Williams P."/>
            <person name="Greenwood S.J."/>
            <person name="Moroz L.L."/>
            <person name="Walt D.R."/>
            <person name="Bodnar A.G."/>
        </authorList>
    </citation>
    <scope>NUCLEOTIDE SEQUENCE</scope>
    <source>
        <strain evidence="5">GMGI-L3</strain>
    </source>
</reference>
<keyword evidence="1" id="KW-0446">Lipid-binding</keyword>
<dbReference type="EMBL" id="JAHLQT010010178">
    <property type="protein sequence ID" value="KAG7173140.1"/>
    <property type="molecule type" value="Genomic_DNA"/>
</dbReference>
<dbReference type="InterPro" id="IPR018494">
    <property type="entry name" value="Oxysterol-bd_CS"/>
</dbReference>
<dbReference type="SUPFAM" id="SSF144000">
    <property type="entry name" value="Oxysterol-binding protein-like"/>
    <property type="match status" value="1"/>
</dbReference>
<dbReference type="InterPro" id="IPR000648">
    <property type="entry name" value="Oxysterol-bd"/>
</dbReference>
<keyword evidence="3" id="KW-0445">Lipid transport</keyword>
<dbReference type="FunFam" id="1.10.287.2720:FF:000001">
    <property type="entry name" value="Oxysterol-binding OBPalpha"/>
    <property type="match status" value="1"/>
</dbReference>
<keyword evidence="3" id="KW-0813">Transport</keyword>
<evidence type="ECO:0000256" key="4">
    <source>
        <dbReference type="SAM" id="MobiDB-lite"/>
    </source>
</evidence>
<dbReference type="GO" id="GO:0005794">
    <property type="term" value="C:Golgi apparatus"/>
    <property type="evidence" value="ECO:0007669"/>
    <property type="project" value="TreeGrafter"/>
</dbReference>
<dbReference type="Gene3D" id="2.40.160.120">
    <property type="match status" value="1"/>
</dbReference>
<organism evidence="5 6">
    <name type="scientific">Homarus americanus</name>
    <name type="common">American lobster</name>
    <dbReference type="NCBI Taxonomy" id="6706"/>
    <lineage>
        <taxon>Eukaryota</taxon>
        <taxon>Metazoa</taxon>
        <taxon>Ecdysozoa</taxon>
        <taxon>Arthropoda</taxon>
        <taxon>Crustacea</taxon>
        <taxon>Multicrustacea</taxon>
        <taxon>Malacostraca</taxon>
        <taxon>Eumalacostraca</taxon>
        <taxon>Eucarida</taxon>
        <taxon>Decapoda</taxon>
        <taxon>Pleocyemata</taxon>
        <taxon>Astacidea</taxon>
        <taxon>Nephropoidea</taxon>
        <taxon>Nephropidae</taxon>
        <taxon>Homarus</taxon>
    </lineage>
</organism>
<feature type="compositionally biased region" description="Low complexity" evidence="4">
    <location>
        <begin position="105"/>
        <end position="118"/>
    </location>
</feature>
<dbReference type="GO" id="GO:0016020">
    <property type="term" value="C:membrane"/>
    <property type="evidence" value="ECO:0007669"/>
    <property type="project" value="TreeGrafter"/>
</dbReference>
<dbReference type="PANTHER" id="PTHR10972">
    <property type="entry name" value="OXYSTEROL-BINDING PROTEIN-RELATED"/>
    <property type="match status" value="1"/>
</dbReference>
<gene>
    <name evidence="5" type="primary">OSBPL9-L</name>
    <name evidence="5" type="ORF">Hamer_G008668</name>
</gene>
<comment type="similarity">
    <text evidence="2">Belongs to the OSBP family.</text>
</comment>